<dbReference type="InterPro" id="IPR011577">
    <property type="entry name" value="Cyt_b561_bac/Ni-Hgenase"/>
</dbReference>
<dbReference type="OrthoDB" id="196472at2"/>
<dbReference type="RefSeq" id="WP_129082820.1">
    <property type="nucleotide sequence ID" value="NZ_CP041070.1"/>
</dbReference>
<keyword evidence="3 6" id="KW-0812">Transmembrane</keyword>
<feature type="transmembrane region" description="Helical" evidence="6">
    <location>
        <begin position="198"/>
        <end position="216"/>
    </location>
</feature>
<dbReference type="GO" id="GO:0022904">
    <property type="term" value="P:respiratory electron transport chain"/>
    <property type="evidence" value="ECO:0007669"/>
    <property type="project" value="InterPro"/>
</dbReference>
<accession>A0A4Q0XWF6</accession>
<proteinExistence type="predicted"/>
<keyword evidence="2" id="KW-1003">Cell membrane</keyword>
<dbReference type="GO" id="GO:0005886">
    <property type="term" value="C:plasma membrane"/>
    <property type="evidence" value="ECO:0007669"/>
    <property type="project" value="UniProtKB-SubCell"/>
</dbReference>
<name>A0A4Q0XWF6_9BACT</name>
<comment type="caution">
    <text evidence="8">The sequence shown here is derived from an EMBL/GenBank/DDBJ whole genome shotgun (WGS) entry which is preliminary data.</text>
</comment>
<evidence type="ECO:0000256" key="4">
    <source>
        <dbReference type="ARBA" id="ARBA00022989"/>
    </source>
</evidence>
<dbReference type="EMBL" id="PDKO01000014">
    <property type="protein sequence ID" value="RXJ61513.1"/>
    <property type="molecule type" value="Genomic_DNA"/>
</dbReference>
<feature type="transmembrane region" description="Helical" evidence="6">
    <location>
        <begin position="12"/>
        <end position="27"/>
    </location>
</feature>
<evidence type="ECO:0000256" key="6">
    <source>
        <dbReference type="SAM" id="Phobius"/>
    </source>
</evidence>
<dbReference type="SUPFAM" id="SSF81342">
    <property type="entry name" value="Transmembrane di-heme cytochromes"/>
    <property type="match status" value="1"/>
</dbReference>
<evidence type="ECO:0000256" key="5">
    <source>
        <dbReference type="ARBA" id="ARBA00023136"/>
    </source>
</evidence>
<dbReference type="AlphaFoldDB" id="A0A4Q0XWF6"/>
<dbReference type="Pfam" id="PF01292">
    <property type="entry name" value="Ni_hydr_CYTB"/>
    <property type="match status" value="1"/>
</dbReference>
<evidence type="ECO:0000256" key="2">
    <source>
        <dbReference type="ARBA" id="ARBA00022475"/>
    </source>
</evidence>
<feature type="domain" description="Cytochrome b561 bacterial/Ni-hydrogenase" evidence="7">
    <location>
        <begin position="6"/>
        <end position="180"/>
    </location>
</feature>
<dbReference type="PANTHER" id="PTHR30485:SF2">
    <property type="entry name" value="BLL0597 PROTEIN"/>
    <property type="match status" value="1"/>
</dbReference>
<evidence type="ECO:0000259" key="7">
    <source>
        <dbReference type="Pfam" id="PF01292"/>
    </source>
</evidence>
<organism evidence="8 9">
    <name type="scientific">Halarcobacter anaerophilus</name>
    <dbReference type="NCBI Taxonomy" id="877500"/>
    <lineage>
        <taxon>Bacteria</taxon>
        <taxon>Pseudomonadati</taxon>
        <taxon>Campylobacterota</taxon>
        <taxon>Epsilonproteobacteria</taxon>
        <taxon>Campylobacterales</taxon>
        <taxon>Arcobacteraceae</taxon>
        <taxon>Halarcobacter</taxon>
    </lineage>
</organism>
<comment type="subcellular location">
    <subcellularLocation>
        <location evidence="1">Cell membrane</location>
        <topology evidence="1">Multi-pass membrane protein</topology>
    </subcellularLocation>
</comment>
<keyword evidence="4 6" id="KW-1133">Transmembrane helix</keyword>
<dbReference type="Gene3D" id="1.20.950.20">
    <property type="entry name" value="Transmembrane di-heme cytochromes, Chain C"/>
    <property type="match status" value="1"/>
</dbReference>
<dbReference type="InterPro" id="IPR016174">
    <property type="entry name" value="Di-haem_cyt_TM"/>
</dbReference>
<dbReference type="Proteomes" id="UP000290191">
    <property type="component" value="Unassembled WGS sequence"/>
</dbReference>
<dbReference type="PANTHER" id="PTHR30485">
    <property type="entry name" value="NI/FE-HYDROGENASE 1 B-TYPE CYTOCHROME SUBUNIT"/>
    <property type="match status" value="1"/>
</dbReference>
<evidence type="ECO:0000313" key="9">
    <source>
        <dbReference type="Proteomes" id="UP000290191"/>
    </source>
</evidence>
<evidence type="ECO:0000256" key="1">
    <source>
        <dbReference type="ARBA" id="ARBA00004651"/>
    </source>
</evidence>
<protein>
    <submittedName>
        <fullName evidence="8">Cytochrome B</fullName>
    </submittedName>
</protein>
<reference evidence="8 9" key="1">
    <citation type="submission" date="2017-10" db="EMBL/GenBank/DDBJ databases">
        <title>Genomics of the genus Arcobacter.</title>
        <authorList>
            <person name="Perez-Cataluna A."/>
            <person name="Figueras M.J."/>
        </authorList>
    </citation>
    <scope>NUCLEOTIDE SEQUENCE [LARGE SCALE GENOMIC DNA]</scope>
    <source>
        <strain evidence="8 9">DSM 24636</strain>
    </source>
</reference>
<dbReference type="STRING" id="877500.GCA_000935065_03167"/>
<sequence length="256" mass="29350">MKSYIWSLPTRVFHWLLASFILLAFLTDEDNLLTYHAIIGYCIFIILTFRIFWGILGPKYSKFSDFPFGLKRVKEFLSNILGSKQEYVGHNPAASYVMIAMIIVSFLVVISGVLTFGIQEGKGLLSFLNDSYFKDMKLFKEIHEALSTLLIVLIVIHLGGVLSDKLLHPKHETLKSIFTGYKKFEENKSIKLNIFQKAFALIFLILFLSFLLFSFTNQGNLLLVSKYQPVDYEKQNELFVSECASCHTLYPSGYFA</sequence>
<keyword evidence="5 6" id="KW-0472">Membrane</keyword>
<feature type="transmembrane region" description="Helical" evidence="6">
    <location>
        <begin position="33"/>
        <end position="53"/>
    </location>
</feature>
<dbReference type="GO" id="GO:0020037">
    <property type="term" value="F:heme binding"/>
    <property type="evidence" value="ECO:0007669"/>
    <property type="project" value="TreeGrafter"/>
</dbReference>
<feature type="transmembrane region" description="Helical" evidence="6">
    <location>
        <begin position="93"/>
        <end position="118"/>
    </location>
</feature>
<keyword evidence="9" id="KW-1185">Reference proteome</keyword>
<evidence type="ECO:0000313" key="8">
    <source>
        <dbReference type="EMBL" id="RXJ61513.1"/>
    </source>
</evidence>
<dbReference type="GO" id="GO:0009055">
    <property type="term" value="F:electron transfer activity"/>
    <property type="evidence" value="ECO:0007669"/>
    <property type="project" value="InterPro"/>
</dbReference>
<gene>
    <name evidence="8" type="ORF">CRV06_13040</name>
</gene>
<evidence type="ECO:0000256" key="3">
    <source>
        <dbReference type="ARBA" id="ARBA00022692"/>
    </source>
</evidence>
<feature type="transmembrane region" description="Helical" evidence="6">
    <location>
        <begin position="145"/>
        <end position="162"/>
    </location>
</feature>
<dbReference type="InterPro" id="IPR051542">
    <property type="entry name" value="Hydrogenase_cytochrome"/>
</dbReference>